<evidence type="ECO:0000313" key="2">
    <source>
        <dbReference type="EMBL" id="GGZ41609.1"/>
    </source>
</evidence>
<dbReference type="EMBL" id="BMZB01000005">
    <property type="protein sequence ID" value="GGZ41609.1"/>
    <property type="molecule type" value="Genomic_DNA"/>
</dbReference>
<dbReference type="InterPro" id="IPR008325">
    <property type="entry name" value="EipA-like"/>
</dbReference>
<proteinExistence type="predicted"/>
<protein>
    <recommendedName>
        <fullName evidence="4">DUF1134 domain-containing protein</fullName>
    </recommendedName>
</protein>
<sequence>MDRRQLERRQFVTSGLALGAAPLIGGLVPGLANAAPPMTSQPAAQQPVATPTYQNNPASEDSTYSRDEVLNAGSNFLGVTVEALGGAIERIFGDYGDRPTGYIAGEEGSGAIGIGLRYGKGLVHMKSAQRPTTVYWQGPSIGFDTGANASRVFTLAYFLDNPEQVFRRFPGVEGSAYFIGGLGVNYQRAEGIVLAPIRAGVGFRLGANVGWLSYSKKRNILPF</sequence>
<comment type="caution">
    <text evidence="2">The sequence shown here is derived from an EMBL/GenBank/DDBJ whole genome shotgun (WGS) entry which is preliminary data.</text>
</comment>
<name>A0A918QCY6_9CAUL</name>
<reference evidence="2" key="1">
    <citation type="journal article" date="2014" name="Int. J. Syst. Evol. Microbiol.">
        <title>Complete genome sequence of Corynebacterium casei LMG S-19264T (=DSM 44701T), isolated from a smear-ripened cheese.</title>
        <authorList>
            <consortium name="US DOE Joint Genome Institute (JGI-PGF)"/>
            <person name="Walter F."/>
            <person name="Albersmeier A."/>
            <person name="Kalinowski J."/>
            <person name="Ruckert C."/>
        </authorList>
    </citation>
    <scope>NUCLEOTIDE SEQUENCE</scope>
    <source>
        <strain evidence="2">KCTC 32296</strain>
    </source>
</reference>
<keyword evidence="3" id="KW-1185">Reference proteome</keyword>
<evidence type="ECO:0000256" key="1">
    <source>
        <dbReference type="SAM" id="MobiDB-lite"/>
    </source>
</evidence>
<feature type="compositionally biased region" description="Polar residues" evidence="1">
    <location>
        <begin position="38"/>
        <end position="62"/>
    </location>
</feature>
<dbReference type="AlphaFoldDB" id="A0A918QCY6"/>
<dbReference type="Pfam" id="PF06577">
    <property type="entry name" value="EipA"/>
    <property type="match status" value="1"/>
</dbReference>
<gene>
    <name evidence="2" type="ORF">GCM10011273_30320</name>
</gene>
<dbReference type="InterPro" id="IPR006311">
    <property type="entry name" value="TAT_signal"/>
</dbReference>
<reference evidence="2" key="2">
    <citation type="submission" date="2020-09" db="EMBL/GenBank/DDBJ databases">
        <authorList>
            <person name="Sun Q."/>
            <person name="Kim S."/>
        </authorList>
    </citation>
    <scope>NUCLEOTIDE SEQUENCE</scope>
    <source>
        <strain evidence="2">KCTC 32296</strain>
    </source>
</reference>
<accession>A0A918QCY6</accession>
<evidence type="ECO:0008006" key="4">
    <source>
        <dbReference type="Google" id="ProtNLM"/>
    </source>
</evidence>
<dbReference type="RefSeq" id="WP_189488115.1">
    <property type="nucleotide sequence ID" value="NZ_BMZB01000005.1"/>
</dbReference>
<organism evidence="2 3">
    <name type="scientific">Asticcacaulis endophyticus</name>
    <dbReference type="NCBI Taxonomy" id="1395890"/>
    <lineage>
        <taxon>Bacteria</taxon>
        <taxon>Pseudomonadati</taxon>
        <taxon>Pseudomonadota</taxon>
        <taxon>Alphaproteobacteria</taxon>
        <taxon>Caulobacterales</taxon>
        <taxon>Caulobacteraceae</taxon>
        <taxon>Asticcacaulis</taxon>
    </lineage>
</organism>
<dbReference type="Proteomes" id="UP000662572">
    <property type="component" value="Unassembled WGS sequence"/>
</dbReference>
<evidence type="ECO:0000313" key="3">
    <source>
        <dbReference type="Proteomes" id="UP000662572"/>
    </source>
</evidence>
<feature type="region of interest" description="Disordered" evidence="1">
    <location>
        <begin position="36"/>
        <end position="63"/>
    </location>
</feature>
<dbReference type="PROSITE" id="PS51318">
    <property type="entry name" value="TAT"/>
    <property type="match status" value="1"/>
</dbReference>